<accession>A0A196SJD9</accession>
<dbReference type="Pfam" id="PF01249">
    <property type="entry name" value="Ribosomal_S21e"/>
    <property type="match status" value="1"/>
</dbReference>
<comment type="caution">
    <text evidence="5">The sequence shown here is derived from an EMBL/GenBank/DDBJ whole genome shotgun (WGS) entry which is preliminary data.</text>
</comment>
<dbReference type="GO" id="GO:0003735">
    <property type="term" value="F:structural constituent of ribosome"/>
    <property type="evidence" value="ECO:0007669"/>
    <property type="project" value="InterPro"/>
</dbReference>
<sequence length="76" mass="8428">MQNEKGQSVELYLPRRCDWTNRVIEAQDHASVMINVARLDPKTGVATGEVDTISLGGYVRSKGESDMAMNNLCKDL</sequence>
<dbReference type="OrthoDB" id="278325at2759"/>
<dbReference type="EMBL" id="LXWW01000044">
    <property type="protein sequence ID" value="OAO17153.1"/>
    <property type="molecule type" value="Genomic_DNA"/>
</dbReference>
<dbReference type="GO" id="GO:0006412">
    <property type="term" value="P:translation"/>
    <property type="evidence" value="ECO:0007669"/>
    <property type="project" value="InterPro"/>
</dbReference>
<evidence type="ECO:0000313" key="5">
    <source>
        <dbReference type="EMBL" id="OAO17153.1"/>
    </source>
</evidence>
<dbReference type="InterPro" id="IPR001931">
    <property type="entry name" value="Ribosomal_eS21"/>
</dbReference>
<keyword evidence="6" id="KW-1185">Reference proteome</keyword>
<dbReference type="PANTHER" id="PTHR10442">
    <property type="entry name" value="40S RIBOSOMAL PROTEIN S21"/>
    <property type="match status" value="1"/>
</dbReference>
<dbReference type="STRING" id="478820.A0A196SJD9"/>
<dbReference type="Proteomes" id="UP000078348">
    <property type="component" value="Unassembled WGS sequence"/>
</dbReference>
<name>A0A196SJD9_BLAHN</name>
<evidence type="ECO:0000256" key="3">
    <source>
        <dbReference type="ARBA" id="ARBA00023274"/>
    </source>
</evidence>
<keyword evidence="3 4" id="KW-0687">Ribonucleoprotein</keyword>
<evidence type="ECO:0000313" key="6">
    <source>
        <dbReference type="Proteomes" id="UP000078348"/>
    </source>
</evidence>
<gene>
    <name evidence="5" type="ORF">AV274_1092</name>
</gene>
<keyword evidence="2 4" id="KW-0689">Ribosomal protein</keyword>
<comment type="similarity">
    <text evidence="1 4">Belongs to the eukaryotic ribosomal protein eS21 family.</text>
</comment>
<dbReference type="FunFam" id="3.30.1230.20:FF:000008">
    <property type="entry name" value="40S ribosomal protein S21"/>
    <property type="match status" value="1"/>
</dbReference>
<dbReference type="InterPro" id="IPR038579">
    <property type="entry name" value="Ribosomal_eS21_sf"/>
</dbReference>
<evidence type="ECO:0000256" key="4">
    <source>
        <dbReference type="PIRNR" id="PIRNR002148"/>
    </source>
</evidence>
<evidence type="ECO:0000256" key="1">
    <source>
        <dbReference type="ARBA" id="ARBA00010228"/>
    </source>
</evidence>
<protein>
    <recommendedName>
        <fullName evidence="4">40S ribosomal protein S21</fullName>
    </recommendedName>
</protein>
<dbReference type="GO" id="GO:1990904">
    <property type="term" value="C:ribonucleoprotein complex"/>
    <property type="evidence" value="ECO:0007669"/>
    <property type="project" value="UniProtKB-KW"/>
</dbReference>
<dbReference type="PIRSF" id="PIRSF002148">
    <property type="entry name" value="Ribosomal_S21e"/>
    <property type="match status" value="1"/>
</dbReference>
<organism evidence="5 6">
    <name type="scientific">Blastocystis sp. subtype 1 (strain ATCC 50177 / NandII)</name>
    <dbReference type="NCBI Taxonomy" id="478820"/>
    <lineage>
        <taxon>Eukaryota</taxon>
        <taxon>Sar</taxon>
        <taxon>Stramenopiles</taxon>
        <taxon>Bigyra</taxon>
        <taxon>Opalozoa</taxon>
        <taxon>Opalinata</taxon>
        <taxon>Blastocystidae</taxon>
        <taxon>Blastocystis</taxon>
    </lineage>
</organism>
<reference evidence="5 6" key="1">
    <citation type="submission" date="2016-05" db="EMBL/GenBank/DDBJ databases">
        <title>Nuclear genome of Blastocystis sp. subtype 1 NandII.</title>
        <authorList>
            <person name="Gentekaki E."/>
            <person name="Curtis B."/>
            <person name="Stairs C."/>
            <person name="Eme L."/>
            <person name="Herman E."/>
            <person name="Klimes V."/>
            <person name="Arias M.C."/>
            <person name="Elias M."/>
            <person name="Hilliou F."/>
            <person name="Klute M."/>
            <person name="Malik S.-B."/>
            <person name="Pightling A."/>
            <person name="Rachubinski R."/>
            <person name="Salas D."/>
            <person name="Schlacht A."/>
            <person name="Suga H."/>
            <person name="Archibald J."/>
            <person name="Ball S.G."/>
            <person name="Clark G."/>
            <person name="Dacks J."/>
            <person name="Van Der Giezen M."/>
            <person name="Tsaousis A."/>
            <person name="Roger A."/>
        </authorList>
    </citation>
    <scope>NUCLEOTIDE SEQUENCE [LARGE SCALE GENOMIC DNA]</scope>
    <source>
        <strain evidence="6">ATCC 50177 / NandII</strain>
    </source>
</reference>
<dbReference type="GO" id="GO:0005840">
    <property type="term" value="C:ribosome"/>
    <property type="evidence" value="ECO:0007669"/>
    <property type="project" value="UniProtKB-KW"/>
</dbReference>
<dbReference type="Gene3D" id="3.30.1230.20">
    <property type="match status" value="1"/>
</dbReference>
<proteinExistence type="inferred from homology"/>
<dbReference type="AlphaFoldDB" id="A0A196SJD9"/>
<evidence type="ECO:0000256" key="2">
    <source>
        <dbReference type="ARBA" id="ARBA00022980"/>
    </source>
</evidence>